<evidence type="ECO:0000313" key="4">
    <source>
        <dbReference type="EMBL" id="GAV21208.1"/>
    </source>
</evidence>
<comment type="subcellular location">
    <subcellularLocation>
        <location evidence="1">Membrane</location>
    </subcellularLocation>
</comment>
<dbReference type="PANTHER" id="PTHR35603">
    <property type="match status" value="1"/>
</dbReference>
<proteinExistence type="predicted"/>
<name>A0A1L8CQL2_9PROT</name>
<gene>
    <name evidence="4" type="ORF">MMIC_P2188</name>
</gene>
<evidence type="ECO:0000313" key="5">
    <source>
        <dbReference type="Proteomes" id="UP000231632"/>
    </source>
</evidence>
<sequence length="150" mass="15894">MRNGFIIVLIGLLMIPVAGCRTQSDREHVGSVVGGAIGGVLGSTVGKGVGRTAAIVAGTVAGSLLGREIARQADEARAQRALEYNYDGQSSSWNNPNTGANFTTTPTSTYLNAAGENCREYQHDIYIDGKRENGQGTACRQPDGSWRMMD</sequence>
<comment type="caution">
    <text evidence="4">The sequence shown here is derived from an EMBL/GenBank/DDBJ whole genome shotgun (WGS) entry which is preliminary data.</text>
</comment>
<dbReference type="Pfam" id="PF05433">
    <property type="entry name" value="Rick_17kDa_Anti"/>
    <property type="match status" value="1"/>
</dbReference>
<dbReference type="STRING" id="1921010.MMIC_P2188"/>
<dbReference type="InterPro" id="IPR008816">
    <property type="entry name" value="Gly_zipper_2TM_dom"/>
</dbReference>
<dbReference type="AlphaFoldDB" id="A0A1L8CQL2"/>
<accession>A0A1L8CQL2</accession>
<dbReference type="PANTHER" id="PTHR35603:SF2">
    <property type="entry name" value="OUTER MEMBRANE LIPOPROTEIN"/>
    <property type="match status" value="1"/>
</dbReference>
<keyword evidence="2" id="KW-0472">Membrane</keyword>
<dbReference type="OrthoDB" id="5291997at2"/>
<dbReference type="GO" id="GO:0016020">
    <property type="term" value="C:membrane"/>
    <property type="evidence" value="ECO:0007669"/>
    <property type="project" value="UniProtKB-SubCell"/>
</dbReference>
<dbReference type="InterPro" id="IPR051407">
    <property type="entry name" value="Bact_OM_lipoprot/Surf_antigen"/>
</dbReference>
<reference evidence="4 5" key="1">
    <citation type="journal article" date="2017" name="Arch. Microbiol.">
        <title>Mariprofundus micogutta sp. nov., a novel iron-oxidizing zetaproteobacterium isolated from a deep-sea hydrothermal field at the Bayonnaise knoll of the Izu-Ogasawara arc, and a description of Mariprofundales ord. nov. and Zetaproteobacteria classis nov.</title>
        <authorList>
            <person name="Makita H."/>
            <person name="Tanaka E."/>
            <person name="Mitsunobu S."/>
            <person name="Miyazaki M."/>
            <person name="Nunoura T."/>
            <person name="Uematsu K."/>
            <person name="Takaki Y."/>
            <person name="Nishi S."/>
            <person name="Shimamura S."/>
            <person name="Takai K."/>
        </authorList>
    </citation>
    <scope>NUCLEOTIDE SEQUENCE [LARGE SCALE GENOMIC DNA]</scope>
    <source>
        <strain evidence="4 5">ET2</strain>
    </source>
</reference>
<dbReference type="PIRSF" id="PIRSF002721">
    <property type="entry name" value="Surface_antigen_Rickettsia"/>
    <property type="match status" value="1"/>
</dbReference>
<organism evidence="4 5">
    <name type="scientific">Mariprofundus micogutta</name>
    <dbReference type="NCBI Taxonomy" id="1921010"/>
    <lineage>
        <taxon>Bacteria</taxon>
        <taxon>Pseudomonadati</taxon>
        <taxon>Pseudomonadota</taxon>
        <taxon>Candidatius Mariprofundia</taxon>
        <taxon>Mariprofundales</taxon>
        <taxon>Mariprofundaceae</taxon>
        <taxon>Mariprofundus</taxon>
    </lineage>
</organism>
<evidence type="ECO:0000259" key="3">
    <source>
        <dbReference type="Pfam" id="PF05433"/>
    </source>
</evidence>
<dbReference type="InterPro" id="IPR016364">
    <property type="entry name" value="Surface_antigen_Rickettsia"/>
</dbReference>
<feature type="domain" description="Glycine zipper 2TM" evidence="3">
    <location>
        <begin position="30"/>
        <end position="69"/>
    </location>
</feature>
<dbReference type="RefSeq" id="WP_072660511.1">
    <property type="nucleotide sequence ID" value="NZ_BDFD01000023.1"/>
</dbReference>
<dbReference type="Proteomes" id="UP000231632">
    <property type="component" value="Unassembled WGS sequence"/>
</dbReference>
<dbReference type="EMBL" id="BDFD01000023">
    <property type="protein sequence ID" value="GAV21208.1"/>
    <property type="molecule type" value="Genomic_DNA"/>
</dbReference>
<protein>
    <recommendedName>
        <fullName evidence="3">Glycine zipper 2TM domain-containing protein</fullName>
    </recommendedName>
</protein>
<evidence type="ECO:0000256" key="1">
    <source>
        <dbReference type="ARBA" id="ARBA00004370"/>
    </source>
</evidence>
<keyword evidence="5" id="KW-1185">Reference proteome</keyword>
<evidence type="ECO:0000256" key="2">
    <source>
        <dbReference type="ARBA" id="ARBA00023136"/>
    </source>
</evidence>